<name>A0ABU5QJ29_9BACT</name>
<dbReference type="EMBL" id="JAYFUL010000005">
    <property type="protein sequence ID" value="MEA5257067.1"/>
    <property type="molecule type" value="Genomic_DNA"/>
</dbReference>
<reference evidence="4 5" key="1">
    <citation type="submission" date="2023-12" db="EMBL/GenBank/DDBJ databases">
        <title>Novel species of the genus Arcicella isolated from rivers.</title>
        <authorList>
            <person name="Lu H."/>
        </authorList>
    </citation>
    <scope>NUCLEOTIDE SEQUENCE [LARGE SCALE GENOMIC DNA]</scope>
    <source>
        <strain evidence="4 5">LMG 21963</strain>
    </source>
</reference>
<evidence type="ECO:0000256" key="2">
    <source>
        <dbReference type="ARBA" id="ARBA00038358"/>
    </source>
</evidence>
<organism evidence="4 5">
    <name type="scientific">Arcicella aquatica</name>
    <dbReference type="NCBI Taxonomy" id="217141"/>
    <lineage>
        <taxon>Bacteria</taxon>
        <taxon>Pseudomonadati</taxon>
        <taxon>Bacteroidota</taxon>
        <taxon>Cytophagia</taxon>
        <taxon>Cytophagales</taxon>
        <taxon>Flectobacillaceae</taxon>
        <taxon>Arcicella</taxon>
    </lineage>
</organism>
<protein>
    <submittedName>
        <fullName evidence="4">Glycoside hydrolase family 88 protein</fullName>
    </submittedName>
</protein>
<feature type="signal peptide" evidence="3">
    <location>
        <begin position="1"/>
        <end position="21"/>
    </location>
</feature>
<sequence length="397" mass="45255">MKKTILVLSILLISSVLPTKAQFNVQKNIDYCAVQVNKTISTLPPDGQLNIPRSINKDSKTWRLVDYQDWCSGFWSGSLWYVYEGTKKLFFKAQAERFDKQLLPLSTQKVAYDHDLGFQIFCSYGNGYRLTKNPSYKKVILNTANVLATLYNPKVGTILSWPREVQKFGAHNTIIDNMINLELLFWASKNGGNKNLYKIAETHALTTMKNHFRDDYTSYHVVLYDTLTGKKIKGMTHQGYADNTMWARGQSWAIYGFTMCYRETKNPVFLDFAQKVTDVYLKNLPDESLIPFWDFNAPDIPNTTRDASAAAVIASALFELSTLVKDKKKSALYYAKAKKMLESLSTTNYQSGSVNDAFLLHSTGNVPIGGEIDASIIYADYYYIEALLRYKKMNQKK</sequence>
<evidence type="ECO:0000313" key="5">
    <source>
        <dbReference type="Proteomes" id="UP001304671"/>
    </source>
</evidence>
<dbReference type="InterPro" id="IPR012341">
    <property type="entry name" value="6hp_glycosidase-like_sf"/>
</dbReference>
<gene>
    <name evidence="4" type="ORF">VB264_04665</name>
</gene>
<dbReference type="GO" id="GO:0016787">
    <property type="term" value="F:hydrolase activity"/>
    <property type="evidence" value="ECO:0007669"/>
    <property type="project" value="UniProtKB-KW"/>
</dbReference>
<evidence type="ECO:0000256" key="1">
    <source>
        <dbReference type="ARBA" id="ARBA00022801"/>
    </source>
</evidence>
<dbReference type="PANTHER" id="PTHR36845:SF1">
    <property type="entry name" value="HYDROLASE, PUTATIVE (AFU_ORTHOLOGUE AFUA_7G05090)-RELATED"/>
    <property type="match status" value="1"/>
</dbReference>
<evidence type="ECO:0000256" key="3">
    <source>
        <dbReference type="SAM" id="SignalP"/>
    </source>
</evidence>
<dbReference type="SUPFAM" id="SSF48208">
    <property type="entry name" value="Six-hairpin glycosidases"/>
    <property type="match status" value="1"/>
</dbReference>
<dbReference type="Proteomes" id="UP001304671">
    <property type="component" value="Unassembled WGS sequence"/>
</dbReference>
<dbReference type="Gene3D" id="1.50.10.10">
    <property type="match status" value="1"/>
</dbReference>
<keyword evidence="3" id="KW-0732">Signal</keyword>
<keyword evidence="1 4" id="KW-0378">Hydrolase</keyword>
<dbReference type="InterPro" id="IPR008928">
    <property type="entry name" value="6-hairpin_glycosidase_sf"/>
</dbReference>
<dbReference type="InterPro" id="IPR052369">
    <property type="entry name" value="UG_Glycosaminoglycan_Hydrolase"/>
</dbReference>
<feature type="chain" id="PRO_5047220143" evidence="3">
    <location>
        <begin position="22"/>
        <end position="397"/>
    </location>
</feature>
<dbReference type="PANTHER" id="PTHR36845">
    <property type="entry name" value="HYDROLASE, PUTATIVE (AFU_ORTHOLOGUE AFUA_7G05090)-RELATED"/>
    <property type="match status" value="1"/>
</dbReference>
<dbReference type="Pfam" id="PF07470">
    <property type="entry name" value="Glyco_hydro_88"/>
    <property type="match status" value="1"/>
</dbReference>
<proteinExistence type="inferred from homology"/>
<evidence type="ECO:0000313" key="4">
    <source>
        <dbReference type="EMBL" id="MEA5257067.1"/>
    </source>
</evidence>
<comment type="similarity">
    <text evidence="2">Belongs to the glycosyl hydrolase 88 family.</text>
</comment>
<comment type="caution">
    <text evidence="4">The sequence shown here is derived from an EMBL/GenBank/DDBJ whole genome shotgun (WGS) entry which is preliminary data.</text>
</comment>
<keyword evidence="5" id="KW-1185">Reference proteome</keyword>
<accession>A0ABU5QJ29</accession>
<dbReference type="RefSeq" id="WP_323247187.1">
    <property type="nucleotide sequence ID" value="NZ_JAYFUL010000005.1"/>
</dbReference>
<dbReference type="InterPro" id="IPR010905">
    <property type="entry name" value="Glyco_hydro_88"/>
</dbReference>